<proteinExistence type="predicted"/>
<dbReference type="AlphaFoldDB" id="A0A6J4M338"/>
<sequence>MQSAKNSQANIGCKEASIAFLQTIIFVEKPQNIRETAEQ</sequence>
<reference evidence="1" key="1">
    <citation type="submission" date="2020-02" db="EMBL/GenBank/DDBJ databases">
        <authorList>
            <person name="Meier V. D."/>
        </authorList>
    </citation>
    <scope>NUCLEOTIDE SEQUENCE</scope>
    <source>
        <strain evidence="1">AVDCRST_MAG94</strain>
    </source>
</reference>
<name>A0A6J4M338_9CYAN</name>
<organism evidence="1">
    <name type="scientific">uncultured Leptolyngbya sp</name>
    <dbReference type="NCBI Taxonomy" id="332963"/>
    <lineage>
        <taxon>Bacteria</taxon>
        <taxon>Bacillati</taxon>
        <taxon>Cyanobacteriota</taxon>
        <taxon>Cyanophyceae</taxon>
        <taxon>Leptolyngbyales</taxon>
        <taxon>Leptolyngbyaceae</taxon>
        <taxon>Leptolyngbya group</taxon>
        <taxon>Leptolyngbya</taxon>
        <taxon>environmental samples</taxon>
    </lineage>
</organism>
<accession>A0A6J4M338</accession>
<protein>
    <submittedName>
        <fullName evidence="1">Uncharacterized protein</fullName>
    </submittedName>
</protein>
<gene>
    <name evidence="1" type="ORF">AVDCRST_MAG94-2678</name>
</gene>
<evidence type="ECO:0000313" key="1">
    <source>
        <dbReference type="EMBL" id="CAA9348729.1"/>
    </source>
</evidence>
<dbReference type="EMBL" id="CADCTY010000935">
    <property type="protein sequence ID" value="CAA9348729.1"/>
    <property type="molecule type" value="Genomic_DNA"/>
</dbReference>